<dbReference type="InterPro" id="IPR052168">
    <property type="entry name" value="Cytochrome_b561_oxidase"/>
</dbReference>
<accession>A0ABM9A8P4</accession>
<keyword evidence="11 13" id="KW-0472">Membrane</keyword>
<evidence type="ECO:0000256" key="5">
    <source>
        <dbReference type="ARBA" id="ARBA00022617"/>
    </source>
</evidence>
<evidence type="ECO:0000256" key="13">
    <source>
        <dbReference type="SAM" id="Phobius"/>
    </source>
</evidence>
<evidence type="ECO:0000256" key="4">
    <source>
        <dbReference type="ARBA" id="ARBA00022475"/>
    </source>
</evidence>
<evidence type="ECO:0000259" key="14">
    <source>
        <dbReference type="Pfam" id="PF01292"/>
    </source>
</evidence>
<dbReference type="PANTHER" id="PTHR30529">
    <property type="entry name" value="CYTOCHROME B561"/>
    <property type="match status" value="1"/>
</dbReference>
<evidence type="ECO:0000313" key="16">
    <source>
        <dbReference type="Proteomes" id="UP000838748"/>
    </source>
</evidence>
<keyword evidence="6 13" id="KW-0812">Transmembrane</keyword>
<keyword evidence="10" id="KW-0408">Iron</keyword>
<evidence type="ECO:0000256" key="8">
    <source>
        <dbReference type="ARBA" id="ARBA00022982"/>
    </source>
</evidence>
<organism evidence="15 16">
    <name type="scientific">Vibrio marisflavi CECT 7928</name>
    <dbReference type="NCBI Taxonomy" id="634439"/>
    <lineage>
        <taxon>Bacteria</taxon>
        <taxon>Pseudomonadati</taxon>
        <taxon>Pseudomonadota</taxon>
        <taxon>Gammaproteobacteria</taxon>
        <taxon>Vibrionales</taxon>
        <taxon>Vibrionaceae</taxon>
        <taxon>Vibrio</taxon>
    </lineage>
</organism>
<evidence type="ECO:0000313" key="15">
    <source>
        <dbReference type="EMBL" id="CAH0542076.1"/>
    </source>
</evidence>
<dbReference type="EMBL" id="CAKLDM010000002">
    <property type="protein sequence ID" value="CAH0542076.1"/>
    <property type="molecule type" value="Genomic_DNA"/>
</dbReference>
<keyword evidence="3" id="KW-0813">Transport</keyword>
<gene>
    <name evidence="15" type="primary">yodB_2</name>
    <name evidence="15" type="ORF">VMF7928_04074</name>
</gene>
<evidence type="ECO:0000256" key="7">
    <source>
        <dbReference type="ARBA" id="ARBA00022723"/>
    </source>
</evidence>
<evidence type="ECO:0000256" key="9">
    <source>
        <dbReference type="ARBA" id="ARBA00022989"/>
    </source>
</evidence>
<comment type="similarity">
    <text evidence="12">Belongs to the cytochrome b561 family.</text>
</comment>
<comment type="subcellular location">
    <subcellularLocation>
        <location evidence="2">Cell membrane</location>
        <topology evidence="2">Multi-pass membrane protein</topology>
    </subcellularLocation>
</comment>
<dbReference type="InterPro" id="IPR016174">
    <property type="entry name" value="Di-haem_cyt_TM"/>
</dbReference>
<name>A0ABM9A8P4_9VIBR</name>
<dbReference type="SUPFAM" id="SSF81342">
    <property type="entry name" value="Transmembrane di-heme cytochromes"/>
    <property type="match status" value="1"/>
</dbReference>
<dbReference type="Pfam" id="PF01292">
    <property type="entry name" value="Ni_hydr_CYTB"/>
    <property type="match status" value="1"/>
</dbReference>
<dbReference type="RefSeq" id="WP_237363490.1">
    <property type="nucleotide sequence ID" value="NZ_CAKLDM010000002.1"/>
</dbReference>
<protein>
    <submittedName>
        <fullName evidence="15">Cytochrome b561</fullName>
    </submittedName>
</protein>
<evidence type="ECO:0000256" key="10">
    <source>
        <dbReference type="ARBA" id="ARBA00023004"/>
    </source>
</evidence>
<evidence type="ECO:0000256" key="3">
    <source>
        <dbReference type="ARBA" id="ARBA00022448"/>
    </source>
</evidence>
<feature type="transmembrane region" description="Helical" evidence="13">
    <location>
        <begin position="140"/>
        <end position="161"/>
    </location>
</feature>
<evidence type="ECO:0000256" key="2">
    <source>
        <dbReference type="ARBA" id="ARBA00004651"/>
    </source>
</evidence>
<evidence type="ECO:0000256" key="1">
    <source>
        <dbReference type="ARBA" id="ARBA00001970"/>
    </source>
</evidence>
<keyword evidence="16" id="KW-1185">Reference proteome</keyword>
<feature type="transmembrane region" description="Helical" evidence="13">
    <location>
        <begin position="44"/>
        <end position="63"/>
    </location>
</feature>
<evidence type="ECO:0000256" key="6">
    <source>
        <dbReference type="ARBA" id="ARBA00022692"/>
    </source>
</evidence>
<keyword evidence="7" id="KW-0479">Metal-binding</keyword>
<comment type="cofactor">
    <cofactor evidence="1">
        <name>heme b</name>
        <dbReference type="ChEBI" id="CHEBI:60344"/>
    </cofactor>
</comment>
<keyword evidence="5" id="KW-0349">Heme</keyword>
<evidence type="ECO:0000256" key="11">
    <source>
        <dbReference type="ARBA" id="ARBA00023136"/>
    </source>
</evidence>
<dbReference type="InterPro" id="IPR011577">
    <property type="entry name" value="Cyt_b561_bac/Ni-Hgenase"/>
</dbReference>
<proteinExistence type="inferred from homology"/>
<keyword evidence="8" id="KW-0249">Electron transport</keyword>
<dbReference type="PANTHER" id="PTHR30529:SF3">
    <property type="entry name" value="CYTOCHROME B561 HOMOLOG 1"/>
    <property type="match status" value="1"/>
</dbReference>
<keyword evidence="4" id="KW-1003">Cell membrane</keyword>
<keyword evidence="9 13" id="KW-1133">Transmembrane helix</keyword>
<dbReference type="Proteomes" id="UP000838748">
    <property type="component" value="Unassembled WGS sequence"/>
</dbReference>
<feature type="domain" description="Cytochrome b561 bacterial/Ni-hydrogenase" evidence="14">
    <location>
        <begin position="3"/>
        <end position="172"/>
    </location>
</feature>
<evidence type="ECO:0000256" key="12">
    <source>
        <dbReference type="ARBA" id="ARBA00037975"/>
    </source>
</evidence>
<sequence length="172" mass="19872">MQRYSRQQITFHWLSLFLIAVTYAVIELKGFIPKSNAWHNDFKLIHFNAGVLVFVVMAVRIYLYNKHELPNINPEPPQWQQTLASWMHKILYLCFFSLPVLGVVGMIIGGKQWDFLGIHISALSNPNKALYSDIKVVHEYIANAGYFLIGIHALAAIYHHHIVKDDTLKRMV</sequence>
<feature type="transmembrane region" description="Helical" evidence="13">
    <location>
        <begin position="90"/>
        <end position="108"/>
    </location>
</feature>
<feature type="transmembrane region" description="Helical" evidence="13">
    <location>
        <begin position="12"/>
        <end position="32"/>
    </location>
</feature>
<comment type="caution">
    <text evidence="15">The sequence shown here is derived from an EMBL/GenBank/DDBJ whole genome shotgun (WGS) entry which is preliminary data.</text>
</comment>
<reference evidence="15" key="1">
    <citation type="submission" date="2021-11" db="EMBL/GenBank/DDBJ databases">
        <authorList>
            <person name="Rodrigo-Torres L."/>
            <person name="Arahal R. D."/>
            <person name="Lucena T."/>
        </authorList>
    </citation>
    <scope>NUCLEOTIDE SEQUENCE</scope>
    <source>
        <strain evidence="15">CECT 7928</strain>
    </source>
</reference>